<dbReference type="AlphaFoldDB" id="A0AB38PB35"/>
<sequence>MSEPVFVSFYTDNWIYPQLAGRLAAQLESMGLKHDIRRMEQGADWLANTRIKARFIRQMLDIYPSVVWIDVDSDVHQLPRMLRAFGEDLLLRPHSTVPGRAWHVSVMGWKSTRQTKALCNAWIKQADAAGGTDEAAFDAVIGRFSGKVSIGRMPLKYHRLPHEQVDHAVITIGISLDEDKMRIKYGEGFK</sequence>
<dbReference type="RefSeq" id="WP_137271982.1">
    <property type="nucleotide sequence ID" value="NZ_QGAL01000001.1"/>
</dbReference>
<dbReference type="EMBL" id="QGAL01000001">
    <property type="protein sequence ID" value="TKK23429.1"/>
    <property type="molecule type" value="Genomic_DNA"/>
</dbReference>
<comment type="caution">
    <text evidence="1">The sequence shown here is derived from an EMBL/GenBank/DDBJ whole genome shotgun (WGS) entry which is preliminary data.</text>
</comment>
<name>A0AB38PB35_9ENTR</name>
<evidence type="ECO:0000313" key="2">
    <source>
        <dbReference type="Proteomes" id="UP000306327"/>
    </source>
</evidence>
<reference evidence="1 2" key="1">
    <citation type="journal article" date="2019" name="Sci. Rep.">
        <title>Differences in resource use lead to coexistence of seed-transmitted microbial populations.</title>
        <authorList>
            <person name="Torres-Cortes G."/>
            <person name="Garcia B.J."/>
            <person name="Compant S."/>
            <person name="Rezki S."/>
            <person name="Jones P."/>
            <person name="Preveaux A."/>
            <person name="Briand M."/>
            <person name="Roulet A."/>
            <person name="Bouchez O."/>
            <person name="Jacobson D."/>
            <person name="Barret M."/>
        </authorList>
    </citation>
    <scope>NUCLEOTIDE SEQUENCE [LARGE SCALE GENOMIC DNA]</scope>
    <source>
        <strain evidence="1 2">CFBP13530</strain>
    </source>
</reference>
<accession>A0AB38PB35</accession>
<evidence type="ECO:0000313" key="1">
    <source>
        <dbReference type="EMBL" id="TKK23429.1"/>
    </source>
</evidence>
<protein>
    <recommendedName>
        <fullName evidence="3">Nucleotide-diphospho-sugar transferase domain-containing protein</fullName>
    </recommendedName>
</protein>
<gene>
    <name evidence="1" type="ORF">EcCFBP13530_04555</name>
</gene>
<proteinExistence type="predicted"/>
<dbReference type="Proteomes" id="UP000306327">
    <property type="component" value="Unassembled WGS sequence"/>
</dbReference>
<evidence type="ECO:0008006" key="3">
    <source>
        <dbReference type="Google" id="ProtNLM"/>
    </source>
</evidence>
<organism evidence="1 2">
    <name type="scientific">Enterobacter cancerogenus</name>
    <dbReference type="NCBI Taxonomy" id="69218"/>
    <lineage>
        <taxon>Bacteria</taxon>
        <taxon>Pseudomonadati</taxon>
        <taxon>Pseudomonadota</taxon>
        <taxon>Gammaproteobacteria</taxon>
        <taxon>Enterobacterales</taxon>
        <taxon>Enterobacteriaceae</taxon>
        <taxon>Enterobacter</taxon>
        <taxon>Enterobacter cloacae complex</taxon>
    </lineage>
</organism>